<organism evidence="2">
    <name type="scientific">uncultured Caudovirales phage</name>
    <dbReference type="NCBI Taxonomy" id="2100421"/>
    <lineage>
        <taxon>Viruses</taxon>
        <taxon>Duplodnaviria</taxon>
        <taxon>Heunggongvirae</taxon>
        <taxon>Uroviricota</taxon>
        <taxon>Caudoviricetes</taxon>
        <taxon>Peduoviridae</taxon>
        <taxon>Maltschvirus</taxon>
        <taxon>Maltschvirus maltsch</taxon>
    </lineage>
</organism>
<gene>
    <name evidence="2" type="ORF">UFOVP449_235</name>
</gene>
<protein>
    <recommendedName>
        <fullName evidence="1">SWIM-type domain-containing protein</fullName>
    </recommendedName>
</protein>
<proteinExistence type="predicted"/>
<dbReference type="PROSITE" id="PS50966">
    <property type="entry name" value="ZF_SWIM"/>
    <property type="match status" value="1"/>
</dbReference>
<evidence type="ECO:0000313" key="2">
    <source>
        <dbReference type="EMBL" id="CAB4143624.1"/>
    </source>
</evidence>
<reference evidence="2" key="1">
    <citation type="submission" date="2020-04" db="EMBL/GenBank/DDBJ databases">
        <authorList>
            <person name="Chiriac C."/>
            <person name="Salcher M."/>
            <person name="Ghai R."/>
            <person name="Kavagutti S V."/>
        </authorList>
    </citation>
    <scope>NUCLEOTIDE SEQUENCE</scope>
</reference>
<feature type="domain" description="SWIM-type" evidence="1">
    <location>
        <begin position="75"/>
        <end position="110"/>
    </location>
</feature>
<evidence type="ECO:0000259" key="1">
    <source>
        <dbReference type="PROSITE" id="PS50966"/>
    </source>
</evidence>
<accession>A0A6J5MA62</accession>
<name>A0A6J5MA62_9CAUD</name>
<dbReference type="GO" id="GO:0008270">
    <property type="term" value="F:zinc ion binding"/>
    <property type="evidence" value="ECO:0007669"/>
    <property type="project" value="InterPro"/>
</dbReference>
<dbReference type="EMBL" id="LR796420">
    <property type="protein sequence ID" value="CAB4143624.1"/>
    <property type="molecule type" value="Genomic_DNA"/>
</dbReference>
<sequence>MKYKGLYPPIRYFDEPNNQWYIIADGKWYAVSRAYSLEELKSMWEKIEYTKTESKSKKVEVKTEWKVNGSKGNVYSVVNDGGFWNCSCPAHGFGRGKDCKHITAIKTKKK</sequence>
<dbReference type="InterPro" id="IPR007527">
    <property type="entry name" value="Znf_SWIM"/>
</dbReference>